<name>A0AAD8VVF1_LOLMU</name>
<organism evidence="1 2">
    <name type="scientific">Lolium multiflorum</name>
    <name type="common">Italian ryegrass</name>
    <name type="synonym">Lolium perenne subsp. multiflorum</name>
    <dbReference type="NCBI Taxonomy" id="4521"/>
    <lineage>
        <taxon>Eukaryota</taxon>
        <taxon>Viridiplantae</taxon>
        <taxon>Streptophyta</taxon>
        <taxon>Embryophyta</taxon>
        <taxon>Tracheophyta</taxon>
        <taxon>Spermatophyta</taxon>
        <taxon>Magnoliopsida</taxon>
        <taxon>Liliopsida</taxon>
        <taxon>Poales</taxon>
        <taxon>Poaceae</taxon>
        <taxon>BOP clade</taxon>
        <taxon>Pooideae</taxon>
        <taxon>Poodae</taxon>
        <taxon>Poeae</taxon>
        <taxon>Poeae Chloroplast Group 2 (Poeae type)</taxon>
        <taxon>Loliodinae</taxon>
        <taxon>Loliinae</taxon>
        <taxon>Lolium</taxon>
    </lineage>
</organism>
<dbReference type="EMBL" id="JAUUTY010000006">
    <property type="protein sequence ID" value="KAK1618273.1"/>
    <property type="molecule type" value="Genomic_DNA"/>
</dbReference>
<evidence type="ECO:0000313" key="1">
    <source>
        <dbReference type="EMBL" id="KAK1618273.1"/>
    </source>
</evidence>
<keyword evidence="2" id="KW-1185">Reference proteome</keyword>
<dbReference type="Proteomes" id="UP001231189">
    <property type="component" value="Unassembled WGS sequence"/>
</dbReference>
<accession>A0AAD8VVF1</accession>
<sequence>MAADGTPVTYEELPDELKKRYDEIKVTLEADPHRLFPENPFPWHRWKGFSPQEIMSHRLAVRTSSRDASRRVAAPVPSTAAICVGSTT</sequence>
<dbReference type="AlphaFoldDB" id="A0AAD8VVF1"/>
<proteinExistence type="predicted"/>
<evidence type="ECO:0000313" key="2">
    <source>
        <dbReference type="Proteomes" id="UP001231189"/>
    </source>
</evidence>
<protein>
    <submittedName>
        <fullName evidence="1">Uncharacterized protein</fullName>
    </submittedName>
</protein>
<gene>
    <name evidence="1" type="ORF">QYE76_023790</name>
</gene>
<reference evidence="1" key="1">
    <citation type="submission" date="2023-07" db="EMBL/GenBank/DDBJ databases">
        <title>A chromosome-level genome assembly of Lolium multiflorum.</title>
        <authorList>
            <person name="Chen Y."/>
            <person name="Copetti D."/>
            <person name="Kolliker R."/>
            <person name="Studer B."/>
        </authorList>
    </citation>
    <scope>NUCLEOTIDE SEQUENCE</scope>
    <source>
        <strain evidence="1">02402/16</strain>
        <tissue evidence="1">Leaf</tissue>
    </source>
</reference>
<comment type="caution">
    <text evidence="1">The sequence shown here is derived from an EMBL/GenBank/DDBJ whole genome shotgun (WGS) entry which is preliminary data.</text>
</comment>